<dbReference type="EMBL" id="BAABGL010000010">
    <property type="protein sequence ID" value="GAA4390135.1"/>
    <property type="molecule type" value="Genomic_DNA"/>
</dbReference>
<dbReference type="Proteomes" id="UP001500642">
    <property type="component" value="Unassembled WGS sequence"/>
</dbReference>
<dbReference type="SUPFAM" id="SSF81301">
    <property type="entry name" value="Nucleotidyltransferase"/>
    <property type="match status" value="1"/>
</dbReference>
<sequence>MTATPAATALARTAAAAAADKLGTDIVGLDVSAQLALTDVFVIASATNERQVKAIVDGVEEALLKEHDVKRVRRENGDGNWVLIDFDDIVVHVFTEEDRQFYALERLWSDCPVVDLDLPAVAGADAAETRGTAEA</sequence>
<dbReference type="Gene3D" id="3.30.460.10">
    <property type="entry name" value="Beta Polymerase, domain 2"/>
    <property type="match status" value="1"/>
</dbReference>
<proteinExistence type="inferred from homology"/>
<dbReference type="InterPro" id="IPR004394">
    <property type="entry name" value="Iojap/RsfS/C7orf30"/>
</dbReference>
<comment type="subunit">
    <text evidence="2">Interacts with ribosomal protein uL14 (rplN).</text>
</comment>
<comment type="function">
    <text evidence="2">Functions as a ribosomal silencing factor. Interacts with ribosomal protein uL14 (rplN), blocking formation of intersubunit bridge B8. Prevents association of the 30S and 50S ribosomal subunits and the formation of functional ribosomes, thus repressing translation.</text>
</comment>
<keyword evidence="2" id="KW-0963">Cytoplasm</keyword>
<dbReference type="Pfam" id="PF02410">
    <property type="entry name" value="RsfS"/>
    <property type="match status" value="1"/>
</dbReference>
<comment type="similarity">
    <text evidence="1 2">Belongs to the Iojap/RsfS family.</text>
</comment>
<accession>A0ABP8JFT9</accession>
<keyword evidence="2" id="KW-0678">Repressor</keyword>
<evidence type="ECO:0000256" key="1">
    <source>
        <dbReference type="ARBA" id="ARBA00010574"/>
    </source>
</evidence>
<dbReference type="NCBIfam" id="TIGR00090">
    <property type="entry name" value="rsfS_iojap_ybeB"/>
    <property type="match status" value="1"/>
</dbReference>
<organism evidence="3 4">
    <name type="scientific">Brevibacterium pityocampae</name>
    <dbReference type="NCBI Taxonomy" id="506594"/>
    <lineage>
        <taxon>Bacteria</taxon>
        <taxon>Bacillati</taxon>
        <taxon>Actinomycetota</taxon>
        <taxon>Actinomycetes</taxon>
        <taxon>Micrococcales</taxon>
        <taxon>Brevibacteriaceae</taxon>
        <taxon>Brevibacterium</taxon>
    </lineage>
</organism>
<dbReference type="InterPro" id="IPR043519">
    <property type="entry name" value="NT_sf"/>
</dbReference>
<evidence type="ECO:0000313" key="3">
    <source>
        <dbReference type="EMBL" id="GAA4390135.1"/>
    </source>
</evidence>
<evidence type="ECO:0000256" key="2">
    <source>
        <dbReference type="HAMAP-Rule" id="MF_01477"/>
    </source>
</evidence>
<keyword evidence="4" id="KW-1185">Reference proteome</keyword>
<keyword evidence="2" id="KW-0810">Translation regulation</keyword>
<dbReference type="HAMAP" id="MF_01477">
    <property type="entry name" value="Iojap_RsfS"/>
    <property type="match status" value="1"/>
</dbReference>
<dbReference type="PANTHER" id="PTHR21043">
    <property type="entry name" value="IOJAP SUPERFAMILY ORTHOLOG"/>
    <property type="match status" value="1"/>
</dbReference>
<dbReference type="PANTHER" id="PTHR21043:SF0">
    <property type="entry name" value="MITOCHONDRIAL ASSEMBLY OF RIBOSOMAL LARGE SUBUNIT PROTEIN 1"/>
    <property type="match status" value="1"/>
</dbReference>
<dbReference type="RefSeq" id="WP_137319473.1">
    <property type="nucleotide sequence ID" value="NZ_BAABGL010000010.1"/>
</dbReference>
<gene>
    <name evidence="2 3" type="primary">rsfS</name>
    <name evidence="3" type="ORF">GCM10023167_16380</name>
</gene>
<reference evidence="4" key="1">
    <citation type="journal article" date="2019" name="Int. J. Syst. Evol. Microbiol.">
        <title>The Global Catalogue of Microorganisms (GCM) 10K type strain sequencing project: providing services to taxonomists for standard genome sequencing and annotation.</title>
        <authorList>
            <consortium name="The Broad Institute Genomics Platform"/>
            <consortium name="The Broad Institute Genome Sequencing Center for Infectious Disease"/>
            <person name="Wu L."/>
            <person name="Ma J."/>
        </authorList>
    </citation>
    <scope>NUCLEOTIDE SEQUENCE [LARGE SCALE GENOMIC DNA]</scope>
    <source>
        <strain evidence="4">JCM 17808</strain>
    </source>
</reference>
<name>A0ABP8JFT9_9MICO</name>
<evidence type="ECO:0000313" key="4">
    <source>
        <dbReference type="Proteomes" id="UP001500642"/>
    </source>
</evidence>
<comment type="subcellular location">
    <subcellularLocation>
        <location evidence="2">Cytoplasm</location>
    </subcellularLocation>
</comment>
<comment type="caution">
    <text evidence="3">The sequence shown here is derived from an EMBL/GenBank/DDBJ whole genome shotgun (WGS) entry which is preliminary data.</text>
</comment>
<protein>
    <recommendedName>
        <fullName evidence="2">Ribosomal silencing factor RsfS</fullName>
    </recommendedName>
</protein>